<evidence type="ECO:0000313" key="6">
    <source>
        <dbReference type="Proteomes" id="UP000663850"/>
    </source>
</evidence>
<dbReference type="PANTHER" id="PTHR43150">
    <property type="entry name" value="HYPERKINETIC, ISOFORM M"/>
    <property type="match status" value="1"/>
</dbReference>
<feature type="domain" description="NADP-dependent oxidoreductase" evidence="4">
    <location>
        <begin position="2"/>
        <end position="79"/>
    </location>
</feature>
<dbReference type="InterPro" id="IPR036812">
    <property type="entry name" value="NAD(P)_OxRdtase_dom_sf"/>
</dbReference>
<dbReference type="GO" id="GO:0016491">
    <property type="term" value="F:oxidoreductase activity"/>
    <property type="evidence" value="ECO:0007669"/>
    <property type="project" value="UniProtKB-KW"/>
</dbReference>
<dbReference type="SUPFAM" id="SSF51430">
    <property type="entry name" value="NAD(P)-linked oxidoreductase"/>
    <property type="match status" value="1"/>
</dbReference>
<evidence type="ECO:0000256" key="2">
    <source>
        <dbReference type="ARBA" id="ARBA00022857"/>
    </source>
</evidence>
<keyword evidence="3" id="KW-0560">Oxidoreductase</keyword>
<comment type="caution">
    <text evidence="5">The sequence shown here is derived from an EMBL/GenBank/DDBJ whole genome shotgun (WGS) entry which is preliminary data.</text>
</comment>
<evidence type="ECO:0000256" key="1">
    <source>
        <dbReference type="ARBA" id="ARBA00006515"/>
    </source>
</evidence>
<dbReference type="Proteomes" id="UP000663850">
    <property type="component" value="Unassembled WGS sequence"/>
</dbReference>
<evidence type="ECO:0000259" key="4">
    <source>
        <dbReference type="Pfam" id="PF00248"/>
    </source>
</evidence>
<dbReference type="AlphaFoldDB" id="A0A8H3H8K1"/>
<dbReference type="PANTHER" id="PTHR43150:SF2">
    <property type="entry name" value="HYPERKINETIC, ISOFORM M"/>
    <property type="match status" value="1"/>
</dbReference>
<gene>
    <name evidence="5" type="ORF">RDB_LOCUS80930</name>
</gene>
<organism evidence="5 6">
    <name type="scientific">Rhizoctonia solani</name>
    <dbReference type="NCBI Taxonomy" id="456999"/>
    <lineage>
        <taxon>Eukaryota</taxon>
        <taxon>Fungi</taxon>
        <taxon>Dikarya</taxon>
        <taxon>Basidiomycota</taxon>
        <taxon>Agaricomycotina</taxon>
        <taxon>Agaricomycetes</taxon>
        <taxon>Cantharellales</taxon>
        <taxon>Ceratobasidiaceae</taxon>
        <taxon>Rhizoctonia</taxon>
    </lineage>
</organism>
<keyword evidence="2" id="KW-0521">NADP</keyword>
<proteinExistence type="inferred from homology"/>
<comment type="similarity">
    <text evidence="1">Belongs to the shaker potassium channel beta subunit family.</text>
</comment>
<name>A0A8H3H8K1_9AGAM</name>
<dbReference type="Pfam" id="PF00248">
    <property type="entry name" value="Aldo_ket_red"/>
    <property type="match status" value="1"/>
</dbReference>
<sequence>MGIQTFDTANVYSNGLSKVILGKVIKQLNLPRDEIVIMTKVYFNVGHRVDEIMFRRGGYPNEHGLSRKHIFDSIKHSLEEPYAPRAIFGHS</sequence>
<dbReference type="InterPro" id="IPR023210">
    <property type="entry name" value="NADP_OxRdtase_dom"/>
</dbReference>
<dbReference type="InterPro" id="IPR005399">
    <property type="entry name" value="K_chnl_volt-dep_bsu_KCNAB-rel"/>
</dbReference>
<accession>A0A8H3H8K1</accession>
<reference evidence="5" key="1">
    <citation type="submission" date="2021-01" db="EMBL/GenBank/DDBJ databases">
        <authorList>
            <person name="Kaushik A."/>
        </authorList>
    </citation>
    <scope>NUCLEOTIDE SEQUENCE</scope>
    <source>
        <strain evidence="5">Type strain: AG8-Rh-89/</strain>
    </source>
</reference>
<evidence type="ECO:0000313" key="5">
    <source>
        <dbReference type="EMBL" id="CAE6487445.1"/>
    </source>
</evidence>
<protein>
    <recommendedName>
        <fullName evidence="4">NADP-dependent oxidoreductase domain-containing protein</fullName>
    </recommendedName>
</protein>
<evidence type="ECO:0000256" key="3">
    <source>
        <dbReference type="ARBA" id="ARBA00023002"/>
    </source>
</evidence>
<dbReference type="Gene3D" id="3.20.20.100">
    <property type="entry name" value="NADP-dependent oxidoreductase domain"/>
    <property type="match status" value="1"/>
</dbReference>
<dbReference type="EMBL" id="CAJMWZ010004266">
    <property type="protein sequence ID" value="CAE6487445.1"/>
    <property type="molecule type" value="Genomic_DNA"/>
</dbReference>